<evidence type="ECO:0000259" key="2">
    <source>
        <dbReference type="Pfam" id="PF08751"/>
    </source>
</evidence>
<dbReference type="NCBIfam" id="NF041492">
    <property type="entry name" value="MobF"/>
    <property type="match status" value="1"/>
</dbReference>
<reference evidence="4" key="1">
    <citation type="submission" date="2019-06" db="EMBL/GenBank/DDBJ databases">
        <title>The complete genome of Emcibacter congregatus ZYLT.</title>
        <authorList>
            <person name="Zhao Z."/>
        </authorList>
    </citation>
    <scope>NUCLEOTIDE SEQUENCE [LARGE SCALE GENOMIC DNA]</scope>
    <source>
        <strain evidence="4">MCCC 1A06723</strain>
    </source>
</reference>
<dbReference type="AlphaFoldDB" id="A0A501PQJ4"/>
<evidence type="ECO:0000256" key="1">
    <source>
        <dbReference type="SAM" id="MobiDB-lite"/>
    </source>
</evidence>
<evidence type="ECO:0000313" key="4">
    <source>
        <dbReference type="Proteomes" id="UP000319148"/>
    </source>
</evidence>
<gene>
    <name evidence="3" type="ORF">FIV46_01250</name>
</gene>
<dbReference type="EMBL" id="VFIY01000004">
    <property type="protein sequence ID" value="TPD62733.1"/>
    <property type="molecule type" value="Genomic_DNA"/>
</dbReference>
<proteinExistence type="predicted"/>
<organism evidence="3 4">
    <name type="scientific">Emcibacter nanhaiensis</name>
    <dbReference type="NCBI Taxonomy" id="1505037"/>
    <lineage>
        <taxon>Bacteria</taxon>
        <taxon>Pseudomonadati</taxon>
        <taxon>Pseudomonadota</taxon>
        <taxon>Alphaproteobacteria</taxon>
        <taxon>Emcibacterales</taxon>
        <taxon>Emcibacteraceae</taxon>
        <taxon>Emcibacter</taxon>
    </lineage>
</organism>
<name>A0A501PQJ4_9PROT</name>
<dbReference type="NCBIfam" id="TIGR02686">
    <property type="entry name" value="relax_trwC"/>
    <property type="match status" value="1"/>
</dbReference>
<protein>
    <submittedName>
        <fullName evidence="3">Conjugative relaxase</fullName>
    </submittedName>
</protein>
<keyword evidence="4" id="KW-1185">Reference proteome</keyword>
<feature type="region of interest" description="Disordered" evidence="1">
    <location>
        <begin position="322"/>
        <end position="371"/>
    </location>
</feature>
<dbReference type="RefSeq" id="WP_139937983.1">
    <property type="nucleotide sequence ID" value="NZ_JBHSYP010000022.1"/>
</dbReference>
<dbReference type="InterPro" id="IPR014059">
    <property type="entry name" value="TraI/TrwC_relax"/>
</dbReference>
<evidence type="ECO:0000313" key="3">
    <source>
        <dbReference type="EMBL" id="TPD62733.1"/>
    </source>
</evidence>
<dbReference type="Proteomes" id="UP000319148">
    <property type="component" value="Unassembled WGS sequence"/>
</dbReference>
<accession>A0A501PQJ4</accession>
<dbReference type="InterPro" id="IPR014862">
    <property type="entry name" value="TrwC"/>
</dbReference>
<comment type="caution">
    <text evidence="3">The sequence shown here is derived from an EMBL/GenBank/DDBJ whole genome shotgun (WGS) entry which is preliminary data.</text>
</comment>
<sequence>MTASISARGNADAALSYYSHLAQDNLETSRGQKGQAPGRDSDYYLKSQDFKDGPEPGRWAGKAADRLRLKDPIHEAPFKAALTGYDPLTQEQLVKKGGNSKVHSSGWDMTFSAPKAVSVVWALSPEKERQEIQAAQQKAVAAASSWLEDHAAFARRGKAGKIKEATAGLLMAQFDHETSRDLDPQLHTHSFIFNMAPRKDGTWGAIVSRDLYRAQKQADHIYLRCLRQEMDSLGYDTRDAENGFGIKTVPLHVEKAFSKRQQAINEEVEKKGYSSARLREIAALQTRRKKVVRGRNHLLKQWRKEARDMGFDVKQFKTTERLNDSELIPSPEKNPSTCSGLQVTGKHRNRSSPDSPKKQKNGSPSSDAAREKEAIKVGRQLGLALLAFKHSGNQPGLRLALTSKTGHLSLKYEEDGPGPIKRRKDRENDPENEAE</sequence>
<feature type="domain" description="TrwC relaxase" evidence="2">
    <location>
        <begin position="16"/>
        <end position="309"/>
    </location>
</feature>
<feature type="compositionally biased region" description="Polar residues" evidence="1">
    <location>
        <begin position="333"/>
        <end position="342"/>
    </location>
</feature>
<dbReference type="Pfam" id="PF08751">
    <property type="entry name" value="TrwC"/>
    <property type="match status" value="1"/>
</dbReference>
<dbReference type="OrthoDB" id="1826980at2"/>
<feature type="region of interest" description="Disordered" evidence="1">
    <location>
        <begin position="392"/>
        <end position="435"/>
    </location>
</feature>
<dbReference type="SUPFAM" id="SSF55464">
    <property type="entry name" value="Origin of replication-binding domain, RBD-like"/>
    <property type="match status" value="1"/>
</dbReference>